<evidence type="ECO:0000313" key="12">
    <source>
        <dbReference type="EMBL" id="KAF5814863.1"/>
    </source>
</evidence>
<reference evidence="12" key="2">
    <citation type="submission" date="2020-06" db="EMBL/GenBank/DDBJ databases">
        <title>Helianthus annuus Genome sequencing and assembly Release 2.</title>
        <authorList>
            <person name="Gouzy J."/>
            <person name="Langlade N."/>
            <person name="Munos S."/>
        </authorList>
    </citation>
    <scope>NUCLEOTIDE SEQUENCE</scope>
    <source>
        <tissue evidence="12">Leaves</tissue>
    </source>
</reference>
<keyword evidence="5" id="KW-0808">Transferase</keyword>
<evidence type="ECO:0000256" key="9">
    <source>
        <dbReference type="ARBA" id="ARBA00023136"/>
    </source>
</evidence>
<organism evidence="12 13">
    <name type="scientific">Helianthus annuus</name>
    <name type="common">Common sunflower</name>
    <dbReference type="NCBI Taxonomy" id="4232"/>
    <lineage>
        <taxon>Eukaryota</taxon>
        <taxon>Viridiplantae</taxon>
        <taxon>Streptophyta</taxon>
        <taxon>Embryophyta</taxon>
        <taxon>Tracheophyta</taxon>
        <taxon>Spermatophyta</taxon>
        <taxon>Magnoliopsida</taxon>
        <taxon>eudicotyledons</taxon>
        <taxon>Gunneridae</taxon>
        <taxon>Pentapetalae</taxon>
        <taxon>asterids</taxon>
        <taxon>campanulids</taxon>
        <taxon>Asterales</taxon>
        <taxon>Asteraceae</taxon>
        <taxon>Asteroideae</taxon>
        <taxon>Heliantheae alliance</taxon>
        <taxon>Heliantheae</taxon>
        <taxon>Helianthus</taxon>
    </lineage>
</organism>
<dbReference type="PANTHER" id="PTHR33389:SF18">
    <property type="entry name" value="OS01G0677900 PROTEIN"/>
    <property type="match status" value="1"/>
</dbReference>
<proteinExistence type="predicted"/>
<keyword evidence="6 10" id="KW-0812">Transmembrane</keyword>
<dbReference type="Proteomes" id="UP000215914">
    <property type="component" value="Unassembled WGS sequence"/>
</dbReference>
<dbReference type="EMBL" id="MNCJ02000318">
    <property type="protein sequence ID" value="KAF5814863.1"/>
    <property type="molecule type" value="Genomic_DNA"/>
</dbReference>
<dbReference type="GO" id="GO:0012505">
    <property type="term" value="C:endomembrane system"/>
    <property type="evidence" value="ECO:0007669"/>
    <property type="project" value="UniProtKB-SubCell"/>
</dbReference>
<dbReference type="AlphaFoldDB" id="A0A9K3JGQ6"/>
<evidence type="ECO:0000256" key="4">
    <source>
        <dbReference type="ARBA" id="ARBA00012483"/>
    </source>
</evidence>
<feature type="domain" description="SWEET-like" evidence="11">
    <location>
        <begin position="1"/>
        <end position="258"/>
    </location>
</feature>
<evidence type="ECO:0000256" key="10">
    <source>
        <dbReference type="SAM" id="Phobius"/>
    </source>
</evidence>
<feature type="transmembrane region" description="Helical" evidence="10">
    <location>
        <begin position="103"/>
        <end position="121"/>
    </location>
</feature>
<name>A0A9K3JGQ6_HELAN</name>
<keyword evidence="8 10" id="KW-1133">Transmembrane helix</keyword>
<gene>
    <name evidence="12" type="ORF">HanXRQr2_Chr03g0115921</name>
</gene>
<dbReference type="Gramene" id="mRNA:HanXRQr2_Chr03g0115921">
    <property type="protein sequence ID" value="CDS:HanXRQr2_Chr03g0115921.1"/>
    <property type="gene ID" value="HanXRQr2_Chr03g0115921"/>
</dbReference>
<dbReference type="PANTHER" id="PTHR33389">
    <property type="entry name" value="FAMILY PROTEIN, PUTATIVE (DUF2921)-RELATED"/>
    <property type="match status" value="1"/>
</dbReference>
<comment type="pathway">
    <text evidence="3">Protein modification; protein ubiquitination.</text>
</comment>
<comment type="catalytic activity">
    <reaction evidence="1">
        <text>S-ubiquitinyl-[E2 ubiquitin-conjugating enzyme]-L-cysteine + [acceptor protein]-L-lysine = [E2 ubiquitin-conjugating enzyme]-L-cysteine + N(6)-ubiquitinyl-[acceptor protein]-L-lysine.</text>
        <dbReference type="EC" id="2.3.2.27"/>
    </reaction>
</comment>
<comment type="subcellular location">
    <subcellularLocation>
        <location evidence="2">Endomembrane system</location>
        <topology evidence="2">Multi-pass membrane protein</topology>
    </subcellularLocation>
</comment>
<evidence type="ECO:0000256" key="1">
    <source>
        <dbReference type="ARBA" id="ARBA00000900"/>
    </source>
</evidence>
<feature type="transmembrane region" description="Helical" evidence="10">
    <location>
        <begin position="229"/>
        <end position="248"/>
    </location>
</feature>
<keyword evidence="13" id="KW-1185">Reference proteome</keyword>
<keyword evidence="9 10" id="KW-0472">Membrane</keyword>
<accession>A0A9K3JGQ6</accession>
<evidence type="ECO:0000313" key="13">
    <source>
        <dbReference type="Proteomes" id="UP000215914"/>
    </source>
</evidence>
<feature type="transmembrane region" description="Helical" evidence="10">
    <location>
        <begin position="26"/>
        <end position="49"/>
    </location>
</feature>
<evidence type="ECO:0000256" key="2">
    <source>
        <dbReference type="ARBA" id="ARBA00004127"/>
    </source>
</evidence>
<reference evidence="12" key="1">
    <citation type="journal article" date="2017" name="Nature">
        <title>The sunflower genome provides insights into oil metabolism, flowering and Asterid evolution.</title>
        <authorList>
            <person name="Badouin H."/>
            <person name="Gouzy J."/>
            <person name="Grassa C.J."/>
            <person name="Murat F."/>
            <person name="Staton S.E."/>
            <person name="Cottret L."/>
            <person name="Lelandais-Briere C."/>
            <person name="Owens G.L."/>
            <person name="Carrere S."/>
            <person name="Mayjonade B."/>
            <person name="Legrand L."/>
            <person name="Gill N."/>
            <person name="Kane N.C."/>
            <person name="Bowers J.E."/>
            <person name="Hubner S."/>
            <person name="Bellec A."/>
            <person name="Berard A."/>
            <person name="Berges H."/>
            <person name="Blanchet N."/>
            <person name="Boniface M.C."/>
            <person name="Brunel D."/>
            <person name="Catrice O."/>
            <person name="Chaidir N."/>
            <person name="Claudel C."/>
            <person name="Donnadieu C."/>
            <person name="Faraut T."/>
            <person name="Fievet G."/>
            <person name="Helmstetter N."/>
            <person name="King M."/>
            <person name="Knapp S.J."/>
            <person name="Lai Z."/>
            <person name="Le Paslier M.C."/>
            <person name="Lippi Y."/>
            <person name="Lorenzon L."/>
            <person name="Mandel J.R."/>
            <person name="Marage G."/>
            <person name="Marchand G."/>
            <person name="Marquand E."/>
            <person name="Bret-Mestries E."/>
            <person name="Morien E."/>
            <person name="Nambeesan S."/>
            <person name="Nguyen T."/>
            <person name="Pegot-Espagnet P."/>
            <person name="Pouilly N."/>
            <person name="Raftis F."/>
            <person name="Sallet E."/>
            <person name="Schiex T."/>
            <person name="Thomas J."/>
            <person name="Vandecasteele C."/>
            <person name="Vares D."/>
            <person name="Vear F."/>
            <person name="Vautrin S."/>
            <person name="Crespi M."/>
            <person name="Mangin B."/>
            <person name="Burke J.M."/>
            <person name="Salse J."/>
            <person name="Munos S."/>
            <person name="Vincourt P."/>
            <person name="Rieseberg L.H."/>
            <person name="Langlade N.B."/>
        </authorList>
    </citation>
    <scope>NUCLEOTIDE SEQUENCE</scope>
    <source>
        <tissue evidence="12">Leaves</tissue>
    </source>
</reference>
<evidence type="ECO:0000256" key="3">
    <source>
        <dbReference type="ARBA" id="ARBA00004906"/>
    </source>
</evidence>
<dbReference type="Pfam" id="PF11145">
    <property type="entry name" value="DUF2921"/>
    <property type="match status" value="1"/>
</dbReference>
<keyword evidence="7" id="KW-0833">Ubl conjugation pathway</keyword>
<dbReference type="EC" id="2.3.2.27" evidence="4"/>
<evidence type="ECO:0000256" key="6">
    <source>
        <dbReference type="ARBA" id="ARBA00022692"/>
    </source>
</evidence>
<evidence type="ECO:0000259" key="11">
    <source>
        <dbReference type="Pfam" id="PF11145"/>
    </source>
</evidence>
<evidence type="ECO:0000256" key="7">
    <source>
        <dbReference type="ARBA" id="ARBA00022786"/>
    </source>
</evidence>
<feature type="transmembrane region" description="Helical" evidence="10">
    <location>
        <begin position="69"/>
        <end position="91"/>
    </location>
</feature>
<dbReference type="InterPro" id="IPR021319">
    <property type="entry name" value="DUF2921"/>
</dbReference>
<evidence type="ECO:0000256" key="5">
    <source>
        <dbReference type="ARBA" id="ARBA00022679"/>
    </source>
</evidence>
<comment type="caution">
    <text evidence="12">The sequence shown here is derived from an EMBL/GenBank/DDBJ whole genome shotgun (WGS) entry which is preliminary data.</text>
</comment>
<protein>
    <recommendedName>
        <fullName evidence="4">RING-type E3 ubiquitin transferase</fullName>
        <ecNumber evidence="4">2.3.2.27</ecNumber>
    </recommendedName>
</protein>
<evidence type="ECO:0000256" key="8">
    <source>
        <dbReference type="ARBA" id="ARBA00022989"/>
    </source>
</evidence>
<sequence>MVLILDTLMCVFSGRQVFHLKKRPEMVNFISVLMMLILTLGHMVPLVLNTRYEQNGPISSNELLKVNEVTARIMTLVAFVLQSRLLQLTWIAKKNQWIHEIRTLFICLPMYIIGGLAMLLVNRNNTNNTIASQPFESQSQSQRSVWIDLRSYAGLTVDGFLFPQLTLHIFQNSKGNALSCSFYIGTTFVRLLPHVYDLYMGQKYMSHQFDRLYIYANPRAQLYSPSWDIVIVCGGLVFAVIVFLQQCFGGRFMLPKRFQEHVEYEMVPVTSDE</sequence>
<dbReference type="GO" id="GO:0061630">
    <property type="term" value="F:ubiquitin protein ligase activity"/>
    <property type="evidence" value="ECO:0007669"/>
    <property type="project" value="UniProtKB-EC"/>
</dbReference>